<dbReference type="AlphaFoldDB" id="A0A9P7R125"/>
<proteinExistence type="predicted"/>
<evidence type="ECO:0000313" key="2">
    <source>
        <dbReference type="Proteomes" id="UP000699042"/>
    </source>
</evidence>
<keyword evidence="2" id="KW-1185">Reference proteome</keyword>
<sequence length="23" mass="2819">MNIVLWVQTEKERSFLTTHLPYL</sequence>
<comment type="caution">
    <text evidence="1">The sequence shown here is derived from an EMBL/GenBank/DDBJ whole genome shotgun (WGS) entry which is preliminary data.</text>
</comment>
<name>A0A9P7R125_9PEZI</name>
<organism evidence="1 2">
    <name type="scientific">Colletotrichum scovillei</name>
    <dbReference type="NCBI Taxonomy" id="1209932"/>
    <lineage>
        <taxon>Eukaryota</taxon>
        <taxon>Fungi</taxon>
        <taxon>Dikarya</taxon>
        <taxon>Ascomycota</taxon>
        <taxon>Pezizomycotina</taxon>
        <taxon>Sordariomycetes</taxon>
        <taxon>Hypocreomycetidae</taxon>
        <taxon>Glomerellales</taxon>
        <taxon>Glomerellaceae</taxon>
        <taxon>Colletotrichum</taxon>
        <taxon>Colletotrichum acutatum species complex</taxon>
    </lineage>
</organism>
<reference evidence="1" key="1">
    <citation type="submission" date="2021-05" db="EMBL/GenBank/DDBJ databases">
        <title>Comparative genomics of three Colletotrichum scovillei strains and genetic complementation revealed genes involved fungal growth and virulence on chili pepper.</title>
        <authorList>
            <person name="Hsieh D.-K."/>
            <person name="Chuang S.-C."/>
            <person name="Chen C.-Y."/>
            <person name="Chao Y.-T."/>
            <person name="Lu M.-Y.J."/>
            <person name="Lee M.-H."/>
            <person name="Shih M.-C."/>
        </authorList>
    </citation>
    <scope>NUCLEOTIDE SEQUENCE</scope>
    <source>
        <strain evidence="1">Coll-153</strain>
    </source>
</reference>
<dbReference type="Proteomes" id="UP000699042">
    <property type="component" value="Unassembled WGS sequence"/>
</dbReference>
<protein>
    <submittedName>
        <fullName evidence="1">Uncharacterized protein</fullName>
    </submittedName>
</protein>
<dbReference type="EMBL" id="JAESDN010000007">
    <property type="protein sequence ID" value="KAG7047490.1"/>
    <property type="molecule type" value="Genomic_DNA"/>
</dbReference>
<accession>A0A9P7R125</accession>
<gene>
    <name evidence="1" type="ORF">JMJ77_010841</name>
</gene>
<evidence type="ECO:0000313" key="1">
    <source>
        <dbReference type="EMBL" id="KAG7047490.1"/>
    </source>
</evidence>